<protein>
    <submittedName>
        <fullName evidence="1">Uncharacterized protein</fullName>
    </submittedName>
</protein>
<comment type="caution">
    <text evidence="1">The sequence shown here is derived from an EMBL/GenBank/DDBJ whole genome shotgun (WGS) entry which is preliminary data.</text>
</comment>
<name>A0A0L0JD01_9ACTN</name>
<organism evidence="1 2">
    <name type="scientific">Streptomyces acidiscabies</name>
    <dbReference type="NCBI Taxonomy" id="42234"/>
    <lineage>
        <taxon>Bacteria</taxon>
        <taxon>Bacillati</taxon>
        <taxon>Actinomycetota</taxon>
        <taxon>Actinomycetes</taxon>
        <taxon>Kitasatosporales</taxon>
        <taxon>Streptomycetaceae</taxon>
        <taxon>Streptomyces</taxon>
    </lineage>
</organism>
<dbReference type="Proteomes" id="UP000037151">
    <property type="component" value="Unassembled WGS sequence"/>
</dbReference>
<accession>A0A0L0JD01</accession>
<dbReference type="RefSeq" id="WP_050375792.1">
    <property type="nucleotide sequence ID" value="NZ_KQ257835.1"/>
</dbReference>
<dbReference type="AlphaFoldDB" id="A0A0L0JD01"/>
<dbReference type="PATRIC" id="fig|42234.21.peg.9225"/>
<reference evidence="2" key="1">
    <citation type="submission" date="2014-07" db="EMBL/GenBank/DDBJ databases">
        <title>Genome sequencing of plant-pathogenic Streptomyces species.</title>
        <authorList>
            <person name="Harrison J."/>
            <person name="Sapp M."/>
            <person name="Thwaites R."/>
            <person name="Studholme D.J."/>
        </authorList>
    </citation>
    <scope>NUCLEOTIDE SEQUENCE [LARGE SCALE GENOMIC DNA]</scope>
    <source>
        <strain evidence="2">NCPPB 4445</strain>
    </source>
</reference>
<sequence length="59" mass="6723">MRKERTNSVCGKCGRAFALDPKVHDLRIRRIAERATDTPGIHELAHIREGRELTCRGHS</sequence>
<proteinExistence type="predicted"/>
<dbReference type="EMBL" id="JPPY01000262">
    <property type="protein sequence ID" value="KND23349.1"/>
    <property type="molecule type" value="Genomic_DNA"/>
</dbReference>
<gene>
    <name evidence="1" type="ORF">IQ63_44905</name>
</gene>
<evidence type="ECO:0000313" key="2">
    <source>
        <dbReference type="Proteomes" id="UP000037151"/>
    </source>
</evidence>
<dbReference type="OrthoDB" id="4524486at2"/>
<evidence type="ECO:0000313" key="1">
    <source>
        <dbReference type="EMBL" id="KND23349.1"/>
    </source>
</evidence>